<organism evidence="1 2">
    <name type="scientific">Gigaspora rosea</name>
    <dbReference type="NCBI Taxonomy" id="44941"/>
    <lineage>
        <taxon>Eukaryota</taxon>
        <taxon>Fungi</taxon>
        <taxon>Fungi incertae sedis</taxon>
        <taxon>Mucoromycota</taxon>
        <taxon>Glomeromycotina</taxon>
        <taxon>Glomeromycetes</taxon>
        <taxon>Diversisporales</taxon>
        <taxon>Gigasporaceae</taxon>
        <taxon>Gigaspora</taxon>
    </lineage>
</organism>
<evidence type="ECO:0000313" key="2">
    <source>
        <dbReference type="Proteomes" id="UP000266673"/>
    </source>
</evidence>
<name>A0A397VEI5_9GLOM</name>
<sequence length="80" mass="9367">MTAPIAKSYLKEEKHPRTSVMMAHDATSRFLKYKLTKERVRQQKELKYKKESKTKIQTGIPAQDSIYATISLQPTKERVR</sequence>
<protein>
    <submittedName>
        <fullName evidence="1">Uncharacterized protein</fullName>
    </submittedName>
</protein>
<evidence type="ECO:0000313" key="1">
    <source>
        <dbReference type="EMBL" id="RIB20188.1"/>
    </source>
</evidence>
<gene>
    <name evidence="1" type="ORF">C2G38_2179909</name>
</gene>
<dbReference type="AlphaFoldDB" id="A0A397VEI5"/>
<keyword evidence="2" id="KW-1185">Reference proteome</keyword>
<proteinExistence type="predicted"/>
<reference evidence="1 2" key="1">
    <citation type="submission" date="2018-06" db="EMBL/GenBank/DDBJ databases">
        <title>Comparative genomics reveals the genomic features of Rhizophagus irregularis, R. cerebriforme, R. diaphanum and Gigaspora rosea, and their symbiotic lifestyle signature.</title>
        <authorList>
            <person name="Morin E."/>
            <person name="San Clemente H."/>
            <person name="Chen E.C.H."/>
            <person name="De La Providencia I."/>
            <person name="Hainaut M."/>
            <person name="Kuo A."/>
            <person name="Kohler A."/>
            <person name="Murat C."/>
            <person name="Tang N."/>
            <person name="Roy S."/>
            <person name="Loubradou J."/>
            <person name="Henrissat B."/>
            <person name="Grigoriev I.V."/>
            <person name="Corradi N."/>
            <person name="Roux C."/>
            <person name="Martin F.M."/>
        </authorList>
    </citation>
    <scope>NUCLEOTIDE SEQUENCE [LARGE SCALE GENOMIC DNA]</scope>
    <source>
        <strain evidence="1 2">DAOM 194757</strain>
    </source>
</reference>
<dbReference type="EMBL" id="QKWP01000431">
    <property type="protein sequence ID" value="RIB20188.1"/>
    <property type="molecule type" value="Genomic_DNA"/>
</dbReference>
<accession>A0A397VEI5</accession>
<dbReference type="Proteomes" id="UP000266673">
    <property type="component" value="Unassembled WGS sequence"/>
</dbReference>
<comment type="caution">
    <text evidence="1">The sequence shown here is derived from an EMBL/GenBank/DDBJ whole genome shotgun (WGS) entry which is preliminary data.</text>
</comment>